<dbReference type="HOGENOM" id="CLU_016031_8_0_1"/>
<dbReference type="STRING" id="39946.B8BMF8"/>
<dbReference type="GO" id="GO:0004650">
    <property type="term" value="F:polygalacturonase activity"/>
    <property type="evidence" value="ECO:0007669"/>
    <property type="project" value="InterPro"/>
</dbReference>
<dbReference type="PANTHER" id="PTHR31339:SF80">
    <property type="entry name" value="OS12G0554800 PROTEIN"/>
    <property type="match status" value="1"/>
</dbReference>
<proteinExistence type="inferred from homology"/>
<protein>
    <submittedName>
        <fullName evidence="5">Uncharacterized protein</fullName>
    </submittedName>
</protein>
<dbReference type="Gene3D" id="2.160.20.10">
    <property type="entry name" value="Single-stranded right-handed beta-helix, Pectin lyase-like"/>
    <property type="match status" value="2"/>
</dbReference>
<dbReference type="InterPro" id="IPR012334">
    <property type="entry name" value="Pectin_lyas_fold"/>
</dbReference>
<dbReference type="GO" id="GO:0005975">
    <property type="term" value="P:carbohydrate metabolic process"/>
    <property type="evidence" value="ECO:0007669"/>
    <property type="project" value="InterPro"/>
</dbReference>
<keyword evidence="6" id="KW-1185">Reference proteome</keyword>
<name>B8BMF8_ORYSI</name>
<reference evidence="5 6" key="1">
    <citation type="journal article" date="2005" name="PLoS Biol.">
        <title>The genomes of Oryza sativa: a history of duplications.</title>
        <authorList>
            <person name="Yu J."/>
            <person name="Wang J."/>
            <person name="Lin W."/>
            <person name="Li S."/>
            <person name="Li H."/>
            <person name="Zhou J."/>
            <person name="Ni P."/>
            <person name="Dong W."/>
            <person name="Hu S."/>
            <person name="Zeng C."/>
            <person name="Zhang J."/>
            <person name="Zhang Y."/>
            <person name="Li R."/>
            <person name="Xu Z."/>
            <person name="Li S."/>
            <person name="Li X."/>
            <person name="Zheng H."/>
            <person name="Cong L."/>
            <person name="Lin L."/>
            <person name="Yin J."/>
            <person name="Geng J."/>
            <person name="Li G."/>
            <person name="Shi J."/>
            <person name="Liu J."/>
            <person name="Lv H."/>
            <person name="Li J."/>
            <person name="Wang J."/>
            <person name="Deng Y."/>
            <person name="Ran L."/>
            <person name="Shi X."/>
            <person name="Wang X."/>
            <person name="Wu Q."/>
            <person name="Li C."/>
            <person name="Ren X."/>
            <person name="Wang J."/>
            <person name="Wang X."/>
            <person name="Li D."/>
            <person name="Liu D."/>
            <person name="Zhang X."/>
            <person name="Ji Z."/>
            <person name="Zhao W."/>
            <person name="Sun Y."/>
            <person name="Zhang Z."/>
            <person name="Bao J."/>
            <person name="Han Y."/>
            <person name="Dong L."/>
            <person name="Ji J."/>
            <person name="Chen P."/>
            <person name="Wu S."/>
            <person name="Liu J."/>
            <person name="Xiao Y."/>
            <person name="Bu D."/>
            <person name="Tan J."/>
            <person name="Yang L."/>
            <person name="Ye C."/>
            <person name="Zhang J."/>
            <person name="Xu J."/>
            <person name="Zhou Y."/>
            <person name="Yu Y."/>
            <person name="Zhang B."/>
            <person name="Zhuang S."/>
            <person name="Wei H."/>
            <person name="Liu B."/>
            <person name="Lei M."/>
            <person name="Yu H."/>
            <person name="Li Y."/>
            <person name="Xu H."/>
            <person name="Wei S."/>
            <person name="He X."/>
            <person name="Fang L."/>
            <person name="Zhang Z."/>
            <person name="Zhang Y."/>
            <person name="Huang X."/>
            <person name="Su Z."/>
            <person name="Tong W."/>
            <person name="Li J."/>
            <person name="Tong Z."/>
            <person name="Li S."/>
            <person name="Ye J."/>
            <person name="Wang L."/>
            <person name="Fang L."/>
            <person name="Lei T."/>
            <person name="Chen C."/>
            <person name="Chen H."/>
            <person name="Xu Z."/>
            <person name="Li H."/>
            <person name="Huang H."/>
            <person name="Zhang F."/>
            <person name="Xu H."/>
            <person name="Li N."/>
            <person name="Zhao C."/>
            <person name="Li S."/>
            <person name="Dong L."/>
            <person name="Huang Y."/>
            <person name="Li L."/>
            <person name="Xi Y."/>
            <person name="Qi Q."/>
            <person name="Li W."/>
            <person name="Zhang B."/>
            <person name="Hu W."/>
            <person name="Zhang Y."/>
            <person name="Tian X."/>
            <person name="Jiao Y."/>
            <person name="Liang X."/>
            <person name="Jin J."/>
            <person name="Gao L."/>
            <person name="Zheng W."/>
            <person name="Hao B."/>
            <person name="Liu S."/>
            <person name="Wang W."/>
            <person name="Yuan L."/>
            <person name="Cao M."/>
            <person name="McDermott J."/>
            <person name="Samudrala R."/>
            <person name="Wang J."/>
            <person name="Wong G.K."/>
            <person name="Yang H."/>
        </authorList>
    </citation>
    <scope>NUCLEOTIDE SEQUENCE [LARGE SCALE GENOMIC DNA]</scope>
    <source>
        <strain evidence="6">cv. 93-11</strain>
    </source>
</reference>
<keyword evidence="3 4" id="KW-0326">Glycosidase</keyword>
<dbReference type="OMA" id="SEWPIVE"/>
<dbReference type="InterPro" id="IPR051801">
    <property type="entry name" value="GH28_Enzymes"/>
</dbReference>
<dbReference type="InterPro" id="IPR000743">
    <property type="entry name" value="Glyco_hydro_28"/>
</dbReference>
<comment type="similarity">
    <text evidence="1 4">Belongs to the glycosyl hydrolase 28 family.</text>
</comment>
<gene>
    <name evidence="5" type="ORF">OsI_38684</name>
</gene>
<dbReference type="EMBL" id="CM000137">
    <property type="protein sequence ID" value="EEC69478.1"/>
    <property type="molecule type" value="Genomic_DNA"/>
</dbReference>
<dbReference type="SUPFAM" id="SSF51126">
    <property type="entry name" value="Pectin lyase-like"/>
    <property type="match status" value="1"/>
</dbReference>
<dbReference type="Gramene" id="BGIOSGA037568-TA">
    <property type="protein sequence ID" value="BGIOSGA037568-PA"/>
    <property type="gene ID" value="BGIOSGA037568"/>
</dbReference>
<organism evidence="5 6">
    <name type="scientific">Oryza sativa subsp. indica</name>
    <name type="common">Rice</name>
    <dbReference type="NCBI Taxonomy" id="39946"/>
    <lineage>
        <taxon>Eukaryota</taxon>
        <taxon>Viridiplantae</taxon>
        <taxon>Streptophyta</taxon>
        <taxon>Embryophyta</taxon>
        <taxon>Tracheophyta</taxon>
        <taxon>Spermatophyta</taxon>
        <taxon>Magnoliopsida</taxon>
        <taxon>Liliopsida</taxon>
        <taxon>Poales</taxon>
        <taxon>Poaceae</taxon>
        <taxon>BOP clade</taxon>
        <taxon>Oryzoideae</taxon>
        <taxon>Oryzeae</taxon>
        <taxon>Oryzinae</taxon>
        <taxon>Oryza</taxon>
        <taxon>Oryza sativa</taxon>
    </lineage>
</organism>
<evidence type="ECO:0000256" key="4">
    <source>
        <dbReference type="RuleBase" id="RU361169"/>
    </source>
</evidence>
<evidence type="ECO:0000256" key="2">
    <source>
        <dbReference type="ARBA" id="ARBA00022801"/>
    </source>
</evidence>
<dbReference type="InterPro" id="IPR011050">
    <property type="entry name" value="Pectin_lyase_fold/virulence"/>
</dbReference>
<keyword evidence="2 4" id="KW-0378">Hydrolase</keyword>
<evidence type="ECO:0000256" key="1">
    <source>
        <dbReference type="ARBA" id="ARBA00008834"/>
    </source>
</evidence>
<dbReference type="AlphaFoldDB" id="B8BMF8"/>
<dbReference type="PANTHER" id="PTHR31339">
    <property type="entry name" value="PECTIN LYASE-RELATED"/>
    <property type="match status" value="1"/>
</dbReference>
<dbReference type="Pfam" id="PF00295">
    <property type="entry name" value="Glyco_hydro_28"/>
    <property type="match status" value="1"/>
</dbReference>
<evidence type="ECO:0000313" key="5">
    <source>
        <dbReference type="EMBL" id="EEC69478.1"/>
    </source>
</evidence>
<evidence type="ECO:0000256" key="3">
    <source>
        <dbReference type="ARBA" id="ARBA00023295"/>
    </source>
</evidence>
<evidence type="ECO:0000313" key="6">
    <source>
        <dbReference type="Proteomes" id="UP000007015"/>
    </source>
</evidence>
<sequence length="365" mass="38781">MAAVAVAVGVASGEEEAAAARCARRPRPRPHSVTISEFGAVGDGVTVNTLPFQNAIFYLRSFADKGGAQLYVPRGRWLTGSFNLTSHLTIFLEKDAVIIGAKEVSEWPIVEPLPSYGQGIDLPGARHRSLINGHNVTDVVITDSCSNMCIEDSSISVAHDAISLKSGWDNYGITIGRPASDIHISRVDLQASLGAALAFGSEMSGGISDIHVDHLNIHGSSRGILFKTAPGRGGYIRDVVISDVQMEDVNVAIKFTGDWSTHPDNHFDPSALPMINRITLKNMVGTNISVAGVLSGINGDPFTNICLSNISFSLADSTQSSSWSCSNISGYSELVFPEPCPDLHHSSSNSSICFSLLTYHALAAA</sequence>
<dbReference type="Proteomes" id="UP000007015">
    <property type="component" value="Chromosome 12"/>
</dbReference>
<accession>B8BMF8</accession>